<comment type="similarity">
    <text evidence="2">Belongs to the TGF-beta family.</text>
</comment>
<dbReference type="Gene3D" id="2.60.120.970">
    <property type="match status" value="1"/>
</dbReference>
<dbReference type="InterPro" id="IPR015615">
    <property type="entry name" value="TGF-beta-rel"/>
</dbReference>
<feature type="chain" id="PRO_5021808990" evidence="7">
    <location>
        <begin position="20"/>
        <end position="219"/>
    </location>
</feature>
<dbReference type="PRINTS" id="PR01423">
    <property type="entry name" value="TGFBETA"/>
</dbReference>
<keyword evidence="3" id="KW-0964">Secreted</keyword>
<feature type="signal peptide" evidence="7">
    <location>
        <begin position="1"/>
        <end position="19"/>
    </location>
</feature>
<organism evidence="9 10">
    <name type="scientific">Bagarius yarrelli</name>
    <name type="common">Goonch</name>
    <name type="synonym">Bagrus yarrelli</name>
    <dbReference type="NCBI Taxonomy" id="175774"/>
    <lineage>
        <taxon>Eukaryota</taxon>
        <taxon>Metazoa</taxon>
        <taxon>Chordata</taxon>
        <taxon>Craniata</taxon>
        <taxon>Vertebrata</taxon>
        <taxon>Euteleostomi</taxon>
        <taxon>Actinopterygii</taxon>
        <taxon>Neopterygii</taxon>
        <taxon>Teleostei</taxon>
        <taxon>Ostariophysi</taxon>
        <taxon>Siluriformes</taxon>
        <taxon>Sisoridae</taxon>
        <taxon>Sisorinae</taxon>
        <taxon>Bagarius</taxon>
    </lineage>
</organism>
<protein>
    <submittedName>
        <fullName evidence="9">Transforming growth factor beta-1</fullName>
    </submittedName>
</protein>
<evidence type="ECO:0000256" key="6">
    <source>
        <dbReference type="ARBA" id="ARBA00023180"/>
    </source>
</evidence>
<sequence length="219" mass="24896">MMRAQDLLMALLCLMGCMGYCGTLSTCKPLNLELMKRKRIEAIRGQILSKLQLPKEPEDDDVGEGDEVPAEVLSVYNSTLELSEELMQNTEYVESTEAEEEAYYAKEVHKFNMTKIMNNTLMLFNVTAMRAVLGLERMISQAELRLLIRVPRIAPGKEERLELYQGAGDKARYLDSHFITNELNGKWISFDVTQTLKNWLQSPAPGRNGKLQGRLFVLS</sequence>
<dbReference type="Pfam" id="PF00688">
    <property type="entry name" value="TGFb_propeptide"/>
    <property type="match status" value="1"/>
</dbReference>
<dbReference type="GO" id="GO:0042127">
    <property type="term" value="P:regulation of cell population proliferation"/>
    <property type="evidence" value="ECO:0007669"/>
    <property type="project" value="TreeGrafter"/>
</dbReference>
<comment type="caution">
    <text evidence="9">The sequence shown here is derived from an EMBL/GenBank/DDBJ whole genome shotgun (WGS) entry which is preliminary data.</text>
</comment>
<evidence type="ECO:0000256" key="2">
    <source>
        <dbReference type="ARBA" id="ARBA00006656"/>
    </source>
</evidence>
<dbReference type="AlphaFoldDB" id="A0A556TWX2"/>
<dbReference type="PANTHER" id="PTHR11848">
    <property type="entry name" value="TGF-BETA FAMILY"/>
    <property type="match status" value="1"/>
</dbReference>
<keyword evidence="5" id="KW-1015">Disulfide bond</keyword>
<dbReference type="GO" id="GO:0005125">
    <property type="term" value="F:cytokine activity"/>
    <property type="evidence" value="ECO:0007669"/>
    <property type="project" value="TreeGrafter"/>
</dbReference>
<keyword evidence="10" id="KW-1185">Reference proteome</keyword>
<reference evidence="9 10" key="1">
    <citation type="journal article" date="2019" name="Genome Biol. Evol.">
        <title>Whole-Genome Sequencing of the Giant Devil Catfish, Bagarius yarrelli.</title>
        <authorList>
            <person name="Jiang W."/>
            <person name="Lv Y."/>
            <person name="Cheng L."/>
            <person name="Yang K."/>
            <person name="Chao B."/>
            <person name="Wang X."/>
            <person name="Li Y."/>
            <person name="Pan X."/>
            <person name="You X."/>
            <person name="Zhang Y."/>
            <person name="Yang J."/>
            <person name="Li J."/>
            <person name="Zhang X."/>
            <person name="Liu S."/>
            <person name="Sun C."/>
            <person name="Yang J."/>
            <person name="Shi Q."/>
        </authorList>
    </citation>
    <scope>NUCLEOTIDE SEQUENCE [LARGE SCALE GENOMIC DNA]</scope>
    <source>
        <strain evidence="9">JWS20170419001</strain>
        <tissue evidence="9">Muscle</tissue>
    </source>
</reference>
<name>A0A556TWX2_BAGYA</name>
<dbReference type="OrthoDB" id="8944450at2759"/>
<dbReference type="GO" id="GO:0007179">
    <property type="term" value="P:transforming growth factor beta receptor signaling pathway"/>
    <property type="evidence" value="ECO:0007669"/>
    <property type="project" value="TreeGrafter"/>
</dbReference>
<evidence type="ECO:0000259" key="8">
    <source>
        <dbReference type="Pfam" id="PF00688"/>
    </source>
</evidence>
<keyword evidence="4" id="KW-0339">Growth factor</keyword>
<comment type="subcellular location">
    <subcellularLocation>
        <location evidence="1">Secreted</location>
    </subcellularLocation>
</comment>
<dbReference type="PANTHER" id="PTHR11848:SF125">
    <property type="entry name" value="TRANSFORMING GROWTH FACTOR BETA-1 PROPROTEIN"/>
    <property type="match status" value="1"/>
</dbReference>
<dbReference type="GO" id="GO:0005615">
    <property type="term" value="C:extracellular space"/>
    <property type="evidence" value="ECO:0007669"/>
    <property type="project" value="InterPro"/>
</dbReference>
<dbReference type="GO" id="GO:0008083">
    <property type="term" value="F:growth factor activity"/>
    <property type="evidence" value="ECO:0007669"/>
    <property type="project" value="UniProtKB-KW"/>
</dbReference>
<dbReference type="EMBL" id="VCAZ01000025">
    <property type="protein sequence ID" value="TSL04228.1"/>
    <property type="molecule type" value="Genomic_DNA"/>
</dbReference>
<evidence type="ECO:0000256" key="1">
    <source>
        <dbReference type="ARBA" id="ARBA00004613"/>
    </source>
</evidence>
<dbReference type="InterPro" id="IPR016319">
    <property type="entry name" value="TGF-beta"/>
</dbReference>
<proteinExistence type="inferred from homology"/>
<evidence type="ECO:0000313" key="9">
    <source>
        <dbReference type="EMBL" id="TSL04228.1"/>
    </source>
</evidence>
<dbReference type="Proteomes" id="UP000319801">
    <property type="component" value="Unassembled WGS sequence"/>
</dbReference>
<evidence type="ECO:0000256" key="7">
    <source>
        <dbReference type="SAM" id="SignalP"/>
    </source>
</evidence>
<evidence type="ECO:0000256" key="4">
    <source>
        <dbReference type="ARBA" id="ARBA00023030"/>
    </source>
</evidence>
<keyword evidence="6" id="KW-0325">Glycoprotein</keyword>
<accession>A0A556TWX2</accession>
<gene>
    <name evidence="9" type="ORF">Baya_3908</name>
</gene>
<evidence type="ECO:0000313" key="10">
    <source>
        <dbReference type="Proteomes" id="UP000319801"/>
    </source>
</evidence>
<feature type="domain" description="TGF-beta propeptide" evidence="8">
    <location>
        <begin position="25"/>
        <end position="204"/>
    </location>
</feature>
<dbReference type="InterPro" id="IPR001111">
    <property type="entry name" value="TGF-b_propeptide"/>
</dbReference>
<evidence type="ECO:0000256" key="5">
    <source>
        <dbReference type="ARBA" id="ARBA00023157"/>
    </source>
</evidence>
<keyword evidence="7" id="KW-0732">Signal</keyword>
<evidence type="ECO:0000256" key="3">
    <source>
        <dbReference type="ARBA" id="ARBA00022525"/>
    </source>
</evidence>